<reference evidence="1" key="1">
    <citation type="submission" date="2020-05" db="EMBL/GenBank/DDBJ databases">
        <authorList>
            <person name="Chiriac C."/>
            <person name="Salcher M."/>
            <person name="Ghai R."/>
            <person name="Kavagutti S V."/>
        </authorList>
    </citation>
    <scope>NUCLEOTIDE SEQUENCE</scope>
</reference>
<name>A0A6J7WZV3_9CAUD</name>
<dbReference type="InterPro" id="IPR057895">
    <property type="entry name" value="Mom"/>
</dbReference>
<gene>
    <name evidence="1" type="ORF">UFOVP738_14</name>
</gene>
<proteinExistence type="predicted"/>
<dbReference type="Pfam" id="PF25680">
    <property type="entry name" value="Mom"/>
    <property type="match status" value="1"/>
</dbReference>
<accession>A0A6J7WZV3</accession>
<sequence length="222" mass="25391">MTMTDERTWQPSLFEQQVTGYEVRQIEPKEVHWWALNIHYAKRIPSISYAYGLIRDGELVGVVTYGTPPSATLCRGLCGDDYQKQVVELNRLILRDNLPNEASRLVGGSLRLLPTPRIVVSFADNAQAHTGYVYQATNFIYTGLSSRFLDPKVKGLEHQHHATYAKGLTNVQVIEKYGAENVYFQERSRKHRYVIFLGTKTERKKMANALRYPVLPYPKAAQ</sequence>
<evidence type="ECO:0000313" key="1">
    <source>
        <dbReference type="EMBL" id="CAB5223680.1"/>
    </source>
</evidence>
<dbReference type="EMBL" id="LR798331">
    <property type="protein sequence ID" value="CAB5223680.1"/>
    <property type="molecule type" value="Genomic_DNA"/>
</dbReference>
<protein>
    <submittedName>
        <fullName evidence="1">Uncharacterized protein</fullName>
    </submittedName>
</protein>
<organism evidence="1">
    <name type="scientific">uncultured Caudovirales phage</name>
    <dbReference type="NCBI Taxonomy" id="2100421"/>
    <lineage>
        <taxon>Viruses</taxon>
        <taxon>Duplodnaviria</taxon>
        <taxon>Heunggongvirae</taxon>
        <taxon>Uroviricota</taxon>
        <taxon>Caudoviricetes</taxon>
        <taxon>Peduoviridae</taxon>
        <taxon>Maltschvirus</taxon>
        <taxon>Maltschvirus maltsch</taxon>
    </lineage>
</organism>